<name>A0AC58RQ39_TOBAC</name>
<dbReference type="Proteomes" id="UP000790787">
    <property type="component" value="Chromosome 7"/>
</dbReference>
<dbReference type="RefSeq" id="XP_075074855.1">
    <property type="nucleotide sequence ID" value="XM_075218754.1"/>
</dbReference>
<reference evidence="1" key="1">
    <citation type="journal article" date="2014" name="Nat. Commun.">
        <title>The tobacco genome sequence and its comparison with those of tomato and potato.</title>
        <authorList>
            <person name="Sierro N."/>
            <person name="Battey J.N."/>
            <person name="Ouadi S."/>
            <person name="Bakaher N."/>
            <person name="Bovet L."/>
            <person name="Willig A."/>
            <person name="Goepfert S."/>
            <person name="Peitsch M.C."/>
            <person name="Ivanov N.V."/>
        </authorList>
    </citation>
    <scope>NUCLEOTIDE SEQUENCE [LARGE SCALE GENOMIC DNA]</scope>
</reference>
<keyword evidence="1" id="KW-1185">Reference proteome</keyword>
<proteinExistence type="predicted"/>
<accession>A0AC58RQ39</accession>
<protein>
    <submittedName>
        <fullName evidence="2">Uncharacterized protein LOC142162404</fullName>
    </submittedName>
</protein>
<organism evidence="1 2">
    <name type="scientific">Nicotiana tabacum</name>
    <name type="common">Common tobacco</name>
    <dbReference type="NCBI Taxonomy" id="4097"/>
    <lineage>
        <taxon>Eukaryota</taxon>
        <taxon>Viridiplantae</taxon>
        <taxon>Streptophyta</taxon>
        <taxon>Embryophyta</taxon>
        <taxon>Tracheophyta</taxon>
        <taxon>Spermatophyta</taxon>
        <taxon>Magnoliopsida</taxon>
        <taxon>eudicotyledons</taxon>
        <taxon>Gunneridae</taxon>
        <taxon>Pentapetalae</taxon>
        <taxon>asterids</taxon>
        <taxon>lamiids</taxon>
        <taxon>Solanales</taxon>
        <taxon>Solanaceae</taxon>
        <taxon>Nicotianoideae</taxon>
        <taxon>Nicotianeae</taxon>
        <taxon>Nicotiana</taxon>
    </lineage>
</organism>
<evidence type="ECO:0000313" key="2">
    <source>
        <dbReference type="RefSeq" id="XP_075074855.1"/>
    </source>
</evidence>
<reference evidence="2" key="2">
    <citation type="submission" date="2025-08" db="UniProtKB">
        <authorList>
            <consortium name="RefSeq"/>
        </authorList>
    </citation>
    <scope>IDENTIFICATION</scope>
    <source>
        <tissue evidence="2">Leaf</tissue>
    </source>
</reference>
<gene>
    <name evidence="2" type="primary">LOC142162404</name>
</gene>
<evidence type="ECO:0000313" key="1">
    <source>
        <dbReference type="Proteomes" id="UP000790787"/>
    </source>
</evidence>
<sequence>MVNGEETSTRTSTTTNIDHHHPLYLQPCDTPGTSLISIQLTGSENYALWSRYMKIGLIGKSKLGFVDGRCTKDKFDRSLHEFWEKCNAIVLSWIMNVVSTELLSGIVYKSSAHKVWTDLKDRYDKVNGSRIFFLHKEIATLSQGISLVYAYFSKLTDLWEEYDALMLCPGRDCLESKSYFEHFEYQRLLQFLMGLNETYSQPRSQILMMSPVPTVNKAYSMIVSEESQRALGRFS</sequence>